<keyword evidence="2" id="KW-1185">Reference proteome</keyword>
<name>A0A3T0HUE9_9BACI</name>
<dbReference type="EMBL" id="CP022572">
    <property type="protein sequence ID" value="AZU60760.1"/>
    <property type="molecule type" value="Genomic_DNA"/>
</dbReference>
<dbReference type="Proteomes" id="UP000282892">
    <property type="component" value="Chromosome"/>
</dbReference>
<evidence type="ECO:0000313" key="1">
    <source>
        <dbReference type="EMBL" id="AZU60760.1"/>
    </source>
</evidence>
<reference evidence="1 2" key="1">
    <citation type="submission" date="2017-07" db="EMBL/GenBank/DDBJ databases">
        <title>The complete genome sequence of Bacillus mesonae strain H20-5, an efficient strain improving plant abiotic stress resistance.</title>
        <authorList>
            <person name="Kim S.Y."/>
            <person name="Song H."/>
            <person name="Sang M.K."/>
            <person name="Weon H.-Y."/>
            <person name="Song J."/>
        </authorList>
    </citation>
    <scope>NUCLEOTIDE SEQUENCE [LARGE SCALE GENOMIC DNA]</scope>
    <source>
        <strain evidence="1 2">H20-5</strain>
    </source>
</reference>
<protein>
    <submittedName>
        <fullName evidence="1">Uncharacterized protein</fullName>
    </submittedName>
</protein>
<organism evidence="1 2">
    <name type="scientific">Neobacillus mesonae</name>
    <dbReference type="NCBI Taxonomy" id="1193713"/>
    <lineage>
        <taxon>Bacteria</taxon>
        <taxon>Bacillati</taxon>
        <taxon>Bacillota</taxon>
        <taxon>Bacilli</taxon>
        <taxon>Bacillales</taxon>
        <taxon>Bacillaceae</taxon>
        <taxon>Neobacillus</taxon>
    </lineage>
</organism>
<sequence length="92" mass="10595">MENVSEPHPYSAEIMAFVIGLVPLMVRQTKERIHYEKSGYRQGDGVPLKLKVDHIEMEKLEVDNSEVDSLSIHHKGYQKAYYALNTLLKHLS</sequence>
<dbReference type="AlphaFoldDB" id="A0A3T0HUE9"/>
<evidence type="ECO:0000313" key="2">
    <source>
        <dbReference type="Proteomes" id="UP000282892"/>
    </source>
</evidence>
<proteinExistence type="predicted"/>
<dbReference type="KEGG" id="nmk:CHR53_05465"/>
<accession>A0A3T0HUE9</accession>
<gene>
    <name evidence="1" type="ORF">CHR53_05465</name>
</gene>